<dbReference type="PANTHER" id="PTHR47669">
    <property type="entry name" value="PHOSPHATIDYLINOSITOL TRANSFER PROTEIN SFH5"/>
    <property type="match status" value="1"/>
</dbReference>
<dbReference type="InterPro" id="IPR042938">
    <property type="entry name" value="Sfh5"/>
</dbReference>
<dbReference type="Proteomes" id="UP000761534">
    <property type="component" value="Unassembled WGS sequence"/>
</dbReference>
<keyword evidence="2" id="KW-0256">Endoplasmic reticulum</keyword>
<comment type="similarity">
    <text evidence="2">Belongs to the SFH5 family.</text>
</comment>
<organism evidence="3 4">
    <name type="scientific">Trichomonascus ciferrii</name>
    <dbReference type="NCBI Taxonomy" id="44093"/>
    <lineage>
        <taxon>Eukaryota</taxon>
        <taxon>Fungi</taxon>
        <taxon>Dikarya</taxon>
        <taxon>Ascomycota</taxon>
        <taxon>Saccharomycotina</taxon>
        <taxon>Dipodascomycetes</taxon>
        <taxon>Dipodascales</taxon>
        <taxon>Trichomonascaceae</taxon>
        <taxon>Trichomonascus</taxon>
        <taxon>Trichomonascus ciferrii complex</taxon>
    </lineage>
</organism>
<comment type="caution">
    <text evidence="3">The sequence shown here is derived from an EMBL/GenBank/DDBJ whole genome shotgun (WGS) entry which is preliminary data.</text>
</comment>
<dbReference type="GO" id="GO:0043001">
    <property type="term" value="P:Golgi to plasma membrane protein transport"/>
    <property type="evidence" value="ECO:0007669"/>
    <property type="project" value="TreeGrafter"/>
</dbReference>
<dbReference type="Gene3D" id="3.40.525.10">
    <property type="entry name" value="CRAL-TRIO lipid binding domain"/>
    <property type="match status" value="1"/>
</dbReference>
<keyword evidence="2" id="KW-0492">Microsome</keyword>
<dbReference type="PANTHER" id="PTHR47669:SF1">
    <property type="entry name" value="PHOSPHATIDYLINOSITOL TRANSFER PROTEIN SFH5"/>
    <property type="match status" value="1"/>
</dbReference>
<dbReference type="SUPFAM" id="SSF46938">
    <property type="entry name" value="CRAL/TRIO N-terminal domain"/>
    <property type="match status" value="1"/>
</dbReference>
<dbReference type="GO" id="GO:0005886">
    <property type="term" value="C:plasma membrane"/>
    <property type="evidence" value="ECO:0007669"/>
    <property type="project" value="TreeGrafter"/>
</dbReference>
<dbReference type="AlphaFoldDB" id="A0A642VE25"/>
<keyword evidence="2" id="KW-0813">Transport</keyword>
<name>A0A642VE25_9ASCO</name>
<protein>
    <recommendedName>
        <fullName evidence="1 2">Phosphatidylinositol transfer protein SFH5</fullName>
        <shortName evidence="2">PITP SFH5</shortName>
    </recommendedName>
</protein>
<keyword evidence="2" id="KW-0963">Cytoplasm</keyword>
<sequence length="124" mass="14490">MSRKQKALQTWKGKINVLVEEAGYEELHGKDLRNVNENVKDTLLNKFLKRNKYDIEKTKSHLIRPLKWGKEFNPISAAFKEEHDELCNDFGVITKHKGKITISERTCSTRLDEKEMTTLRFGLV</sequence>
<proteinExistence type="inferred from homology"/>
<comment type="function">
    <text evidence="2">Non-classical phosphatidylinositol (PtdIns) transfer protein (PITP), which exhibits PtdIns-binding/transfer activity in the absence of detectable PtdCho-binding/transfer activity. Regulates PtdIns(4,5)P2 homeostasis at the plasma membrane.</text>
</comment>
<dbReference type="GO" id="GO:0005789">
    <property type="term" value="C:endoplasmic reticulum membrane"/>
    <property type="evidence" value="ECO:0007669"/>
    <property type="project" value="UniProtKB-SubCell"/>
</dbReference>
<dbReference type="InterPro" id="IPR036273">
    <property type="entry name" value="CRAL/TRIO_N_dom_sf"/>
</dbReference>
<evidence type="ECO:0000313" key="3">
    <source>
        <dbReference type="EMBL" id="KAA8917645.1"/>
    </source>
</evidence>
<evidence type="ECO:0000256" key="2">
    <source>
        <dbReference type="RuleBase" id="RU367059"/>
    </source>
</evidence>
<comment type="subcellular location">
    <subcellularLocation>
        <location evidence="2">Cytoplasm</location>
    </subcellularLocation>
    <subcellularLocation>
        <location evidence="2">Endoplasmic reticulum membrane</location>
        <topology evidence="2">Peripheral membrane protein</topology>
    </subcellularLocation>
    <subcellularLocation>
        <location evidence="2">Microsome membrane</location>
        <topology evidence="2">Peripheral membrane protein</topology>
    </subcellularLocation>
</comment>
<dbReference type="GO" id="GO:0005829">
    <property type="term" value="C:cytosol"/>
    <property type="evidence" value="ECO:0007669"/>
    <property type="project" value="TreeGrafter"/>
</dbReference>
<evidence type="ECO:0000256" key="1">
    <source>
        <dbReference type="ARBA" id="ARBA00018320"/>
    </source>
</evidence>
<dbReference type="InterPro" id="IPR036865">
    <property type="entry name" value="CRAL-TRIO_dom_sf"/>
</dbReference>
<keyword evidence="4" id="KW-1185">Reference proteome</keyword>
<accession>A0A642VE25</accession>
<dbReference type="EMBL" id="SWFS01000024">
    <property type="protein sequence ID" value="KAA8917645.1"/>
    <property type="molecule type" value="Genomic_DNA"/>
</dbReference>
<dbReference type="GO" id="GO:0032541">
    <property type="term" value="C:cortical endoplasmic reticulum"/>
    <property type="evidence" value="ECO:0007669"/>
    <property type="project" value="TreeGrafter"/>
</dbReference>
<evidence type="ECO:0000313" key="4">
    <source>
        <dbReference type="Proteomes" id="UP000761534"/>
    </source>
</evidence>
<keyword evidence="2" id="KW-0472">Membrane</keyword>
<dbReference type="OrthoDB" id="75724at2759"/>
<keyword evidence="2" id="KW-0445">Lipid transport</keyword>
<dbReference type="VEuPathDB" id="FungiDB:TRICI_000246"/>
<dbReference type="GO" id="GO:0008526">
    <property type="term" value="F:phosphatidylinositol transfer activity"/>
    <property type="evidence" value="ECO:0007669"/>
    <property type="project" value="UniProtKB-UniRule"/>
</dbReference>
<reference evidence="3" key="1">
    <citation type="journal article" date="2019" name="G3 (Bethesda)">
        <title>Genome Assemblies of Two Rare Opportunistic Yeast Pathogens: Diutina rugosa (syn. Candida rugosa) and Trichomonascus ciferrii (syn. Candida ciferrii).</title>
        <authorList>
            <person name="Mixao V."/>
            <person name="Saus E."/>
            <person name="Hansen A.P."/>
            <person name="Lass-Florl C."/>
            <person name="Gabaldon T."/>
        </authorList>
    </citation>
    <scope>NUCLEOTIDE SEQUENCE</scope>
    <source>
        <strain evidence="3">CBS 4856</strain>
    </source>
</reference>
<gene>
    <name evidence="3" type="ORF">TRICI_000246</name>
</gene>
<dbReference type="GO" id="GO:0017157">
    <property type="term" value="P:regulation of exocytosis"/>
    <property type="evidence" value="ECO:0007669"/>
    <property type="project" value="TreeGrafter"/>
</dbReference>